<feature type="modified residue" description="4-aspartylphosphate" evidence="12">
    <location>
        <position position="1836"/>
    </location>
</feature>
<dbReference type="GO" id="GO:0000155">
    <property type="term" value="F:phosphorelay sensor kinase activity"/>
    <property type="evidence" value="ECO:0007669"/>
    <property type="project" value="InterPro"/>
</dbReference>
<dbReference type="PANTHER" id="PTHR45339:SF5">
    <property type="entry name" value="HISTIDINE KINASE"/>
    <property type="match status" value="1"/>
</dbReference>
<dbReference type="GO" id="GO:0005737">
    <property type="term" value="C:cytoplasm"/>
    <property type="evidence" value="ECO:0007669"/>
    <property type="project" value="UniProtKB-SubCell"/>
</dbReference>
<dbReference type="EC" id="2.7.13.3" evidence="3"/>
<dbReference type="FunFam" id="3.30.565.10:FF:000010">
    <property type="entry name" value="Sensor histidine kinase RcsC"/>
    <property type="match status" value="1"/>
</dbReference>
<dbReference type="InterPro" id="IPR001789">
    <property type="entry name" value="Sig_transdc_resp-reg_receiver"/>
</dbReference>
<proteinExistence type="predicted"/>
<feature type="region of interest" description="Disordered" evidence="13">
    <location>
        <begin position="398"/>
        <end position="433"/>
    </location>
</feature>
<dbReference type="CDD" id="cd00130">
    <property type="entry name" value="PAS"/>
    <property type="match status" value="2"/>
</dbReference>
<feature type="compositionally biased region" description="Basic residues" evidence="13">
    <location>
        <begin position="804"/>
        <end position="819"/>
    </location>
</feature>
<dbReference type="CDD" id="cd17546">
    <property type="entry name" value="REC_hyHK_CKI1_RcsC-like"/>
    <property type="match status" value="1"/>
</dbReference>
<dbReference type="FunFam" id="1.10.287.130:FF:000002">
    <property type="entry name" value="Two-component osmosensing histidine kinase"/>
    <property type="match status" value="1"/>
</dbReference>
<keyword evidence="7" id="KW-0547">Nucleotide-binding</keyword>
<dbReference type="PRINTS" id="PR00344">
    <property type="entry name" value="BCTRLSENSOR"/>
</dbReference>
<feature type="compositionally biased region" description="Low complexity" evidence="13">
    <location>
        <begin position="1423"/>
        <end position="1436"/>
    </location>
</feature>
<dbReference type="SMART" id="SM00388">
    <property type="entry name" value="HisKA"/>
    <property type="match status" value="1"/>
</dbReference>
<keyword evidence="8" id="KW-0418">Kinase</keyword>
<dbReference type="InterPro" id="IPR013655">
    <property type="entry name" value="PAS_fold_3"/>
</dbReference>
<evidence type="ECO:0000259" key="16">
    <source>
        <dbReference type="PROSITE" id="PS50112"/>
    </source>
</evidence>
<dbReference type="SMART" id="SM00091">
    <property type="entry name" value="PAS"/>
    <property type="match status" value="2"/>
</dbReference>
<dbReference type="Gene3D" id="1.10.287.130">
    <property type="match status" value="1"/>
</dbReference>
<comment type="catalytic activity">
    <reaction evidence="1">
        <text>ATP + protein L-histidine = ADP + protein N-phospho-L-histidine.</text>
        <dbReference type="EC" id="2.7.13.3"/>
    </reaction>
</comment>
<feature type="domain" description="Histidine kinase" evidence="14">
    <location>
        <begin position="1147"/>
        <end position="1370"/>
    </location>
</feature>
<evidence type="ECO:0000256" key="5">
    <source>
        <dbReference type="ARBA" id="ARBA00022553"/>
    </source>
</evidence>
<gene>
    <name evidence="18" type="primary">PARPA_14110.1 scaffold 47922</name>
</gene>
<dbReference type="PROSITE" id="PS50110">
    <property type="entry name" value="RESPONSE_REGULATORY"/>
    <property type="match status" value="1"/>
</dbReference>
<feature type="compositionally biased region" description="Low complexity" evidence="13">
    <location>
        <begin position="321"/>
        <end position="331"/>
    </location>
</feature>
<feature type="region of interest" description="Disordered" evidence="13">
    <location>
        <begin position="580"/>
        <end position="599"/>
    </location>
</feature>
<dbReference type="Pfam" id="PF00512">
    <property type="entry name" value="HisKA"/>
    <property type="match status" value="1"/>
</dbReference>
<keyword evidence="6" id="KW-0808">Transferase</keyword>
<organism evidence="18 19">
    <name type="scientific">Parasitella parasitica</name>
    <dbReference type="NCBI Taxonomy" id="35722"/>
    <lineage>
        <taxon>Eukaryota</taxon>
        <taxon>Fungi</taxon>
        <taxon>Fungi incertae sedis</taxon>
        <taxon>Mucoromycota</taxon>
        <taxon>Mucoromycotina</taxon>
        <taxon>Mucoromycetes</taxon>
        <taxon>Mucorales</taxon>
        <taxon>Mucorineae</taxon>
        <taxon>Mucoraceae</taxon>
        <taxon>Parasitella</taxon>
    </lineage>
</organism>
<feature type="compositionally biased region" description="Polar residues" evidence="13">
    <location>
        <begin position="780"/>
        <end position="800"/>
    </location>
</feature>
<dbReference type="InterPro" id="IPR003661">
    <property type="entry name" value="HisK_dim/P_dom"/>
</dbReference>
<dbReference type="PROSITE" id="PS50113">
    <property type="entry name" value="PAC"/>
    <property type="match status" value="1"/>
</dbReference>
<dbReference type="InterPro" id="IPR004358">
    <property type="entry name" value="Sig_transdc_His_kin-like_C"/>
</dbReference>
<feature type="compositionally biased region" description="Polar residues" evidence="13">
    <location>
        <begin position="274"/>
        <end position="285"/>
    </location>
</feature>
<feature type="region of interest" description="Disordered" evidence="13">
    <location>
        <begin position="476"/>
        <end position="532"/>
    </location>
</feature>
<dbReference type="CDD" id="cd00082">
    <property type="entry name" value="HisKA"/>
    <property type="match status" value="1"/>
</dbReference>
<feature type="region of interest" description="Disordered" evidence="13">
    <location>
        <begin position="549"/>
        <end position="569"/>
    </location>
</feature>
<feature type="region of interest" description="Disordered" evidence="13">
    <location>
        <begin position="319"/>
        <end position="339"/>
    </location>
</feature>
<keyword evidence="9" id="KW-0067">ATP-binding</keyword>
<dbReference type="SUPFAM" id="SSF52172">
    <property type="entry name" value="CheY-like"/>
    <property type="match status" value="1"/>
</dbReference>
<dbReference type="FunFam" id="3.30.450.20:FF:000099">
    <property type="entry name" value="Sensory box sensor histidine kinase"/>
    <property type="match status" value="1"/>
</dbReference>
<protein>
    <recommendedName>
        <fullName evidence="3">histidine kinase</fullName>
        <ecNumber evidence="3">2.7.13.3</ecNumber>
    </recommendedName>
</protein>
<dbReference type="SMART" id="SM00387">
    <property type="entry name" value="HATPase_c"/>
    <property type="match status" value="1"/>
</dbReference>
<evidence type="ECO:0000256" key="10">
    <source>
        <dbReference type="ARBA" id="ARBA00023012"/>
    </source>
</evidence>
<feature type="compositionally biased region" description="Low complexity" evidence="13">
    <location>
        <begin position="486"/>
        <end position="495"/>
    </location>
</feature>
<dbReference type="Proteomes" id="UP000054107">
    <property type="component" value="Unassembled WGS sequence"/>
</dbReference>
<feature type="domain" description="PAC" evidence="17">
    <location>
        <begin position="943"/>
        <end position="995"/>
    </location>
</feature>
<feature type="compositionally biased region" description="Basic and acidic residues" evidence="13">
    <location>
        <begin position="127"/>
        <end position="136"/>
    </location>
</feature>
<dbReference type="Pfam" id="PF08447">
    <property type="entry name" value="PAS_3"/>
    <property type="match status" value="1"/>
</dbReference>
<feature type="domain" description="PAS" evidence="16">
    <location>
        <begin position="1002"/>
        <end position="1062"/>
    </location>
</feature>
<dbReference type="SUPFAM" id="SSF55874">
    <property type="entry name" value="ATPase domain of HSP90 chaperone/DNA topoisomerase II/histidine kinase"/>
    <property type="match status" value="1"/>
</dbReference>
<keyword evidence="5 12" id="KW-0597">Phosphoprotein</keyword>
<sequence length="1912" mass="212045">MNSDTSSSATSQYHAQLYSGQKQLQKRHQLQQEQKKQLSLPQNAVKPPSLDYKVLSFDAPNLYHTSLKLTSEIDIHAWWASLVKIFSGTSFHATRIALSIPQDPNDPFNGPWGLKAVYNKTGSISQESDHADHNNSNDDQYSGTDDTTTREDETQYDYFLHSHSVHETCPRHVPWCFDRLQPFESEPEPLINNPSVCRILKRNAPVVLSREYRRKSLSSSGRQFGSEDLGLEMFKRVLMDGDKSRLKSNWSLPIITTPCFSKDESSEILVDGSNIESNDDNSGSGSKHDSNNNELSSSSNTPSAAATATTTFLQDFDEYEQQQPSPWSQSPAPSPAIMDPEINPFFQSPPDIDDEAFNPVSPESYDNASIPFPPPISNVHSIIHVPLFHPSDVIESTHTNTSTSTNLSTTTITTTTTTTSNNNTTRNPHNNSSNPTPIAILSFLAPIVPYPPVLLSSIASLSPFIAASFTNANENAQHKKQGQFYSSNRRSSKSSTHNEGHRPKNYRRRSARSQQHSRQDDSDDLSDSDSDHNGLLSYDDFYKRQQDSTLSTPTAFANERRPDHLGSMSTFTRSSLETVTEPFGNTSAPCTPIHSQQSTAADVSLPYPYDSTTYSAPADALHKNDDNDIMIPKSQHRKHLSQTSIASSSSSSALSSYSKERRLSSSSRPFNKSLSPSSVAVMEGWGAVSPTTGLPISASIPPHNMCSDKKCLMHQKTKVVKNDSFLNTEDEDDDVDIDGLLAKTTTTTATTTTETDDSCLHQHDFDDDDSIEDISQAMSTSALSSTTPIPAHSATKQQRSVYYRPRKKIRRKSRYRRKSSVASRSRQYDDDGFHYHHHQQQNYSSNSSSNSNHPRSSSTGVDRFLVAPKSSLLRLIIDGIPIHVFTCSTSSGQVTWVNNRMLQYTGKSLKDHLGPRWLSHMHPDDQPECKKAWELAYEQGNGFAGEYRLKRFDGVYRCFLWRIVPLRDLKGRIMHWFGTCTDVHDQHVAKETNLRQVEIESNERKYRLLAEAIPQIVFTFSPGAGLTYTNGKWSSYAGKSFEQTMGLGFMSCVHPEDRAKLQLPDLPALPNKAGVSWQSEIRLLSVHEEYRWFLVKCVSVDELETGDVRWFGTCTDINDHKLLEKKLKEAHDAAQRSTESKTRFLSNMSHEIRTPLIGITGMLNFLLDTELTAEQMDYVHTIQQSAESLLVVINDILDLSKVEAGMMKLEWEPFSLVTMIEDANELLSTLAIQKDLELSFWVDDDVPDVVVGDRVRLRQVMLNLIGNAIKFTAEGEVFTKCTVQRCDTDESELTLLFEVVDTGAGFDAMEESVMFKPFSQVDSSSTRKHGGSGLGLVISRQLIELHGGVMKCRSKKGKGSTFFFTVKFGIPTSHTKPLPQTPQNDSINDPFFRSNGYENNNTAQAIVESSADDKHLSPLPFVNNSSSSCGNSIPCSSEKHSQTTHESSPADILQDVLMTKAASMQLKPPPMRNGSNMASTTAAAAAVAAAATAATTLGNKVMLSKMPPPPSSGDSSSSPTLVESCAVEKGPPTLSLIAADNGDKPKQPSSSCEPRIPTIGTGLSTSPVILPPRTPTSLSPLRALIVSQWEHSRESMEKHVKSILGSIVNNECASITNPNASHYHVDTLTNQIEATELLTDPHTSAYDYIMINLPSEQQILSLTRAICGSLQQQKANVLVVTTPMQRSSITESAKGREDQVIPHTCGFVFKPLKRTKLRWYFGVRQQEIKSSLRLATDGTMAATSANSNNSSSVVSTPDTPYRRAATQKEIFRRMASDVGGKGFRVLLVEDNLVNQKVLTRYLTRVGLNVDVAVHGGECIELYHKHPKDYYCLILCDLFMPVKDGYETTREIREWEKEHLAPDEKPKPIVALSANVMSDVANKCLECGFSTYISKPVNFAILSDVIRGYLLAE</sequence>
<evidence type="ECO:0000256" key="9">
    <source>
        <dbReference type="ARBA" id="ARBA00022840"/>
    </source>
</evidence>
<dbReference type="InterPro" id="IPR005467">
    <property type="entry name" value="His_kinase_dom"/>
</dbReference>
<evidence type="ECO:0000256" key="7">
    <source>
        <dbReference type="ARBA" id="ARBA00022741"/>
    </source>
</evidence>
<reference evidence="18 19" key="1">
    <citation type="submission" date="2014-09" db="EMBL/GenBank/DDBJ databases">
        <authorList>
            <person name="Ellenberger Sabrina"/>
        </authorList>
    </citation>
    <scope>NUCLEOTIDE SEQUENCE [LARGE SCALE GENOMIC DNA]</scope>
    <source>
        <strain evidence="18 19">CBS 412.66</strain>
    </source>
</reference>
<evidence type="ECO:0000256" key="6">
    <source>
        <dbReference type="ARBA" id="ARBA00022679"/>
    </source>
</evidence>
<dbReference type="Gene3D" id="3.30.450.20">
    <property type="entry name" value="PAS domain"/>
    <property type="match status" value="2"/>
</dbReference>
<feature type="compositionally biased region" description="Low complexity" evidence="13">
    <location>
        <begin position="292"/>
        <end position="306"/>
    </location>
</feature>
<dbReference type="InterPro" id="IPR003594">
    <property type="entry name" value="HATPase_dom"/>
</dbReference>
<dbReference type="InterPro" id="IPR018247">
    <property type="entry name" value="EF_Hand_1_Ca_BS"/>
</dbReference>
<evidence type="ECO:0000256" key="12">
    <source>
        <dbReference type="PROSITE-ProRule" id="PRU00169"/>
    </source>
</evidence>
<dbReference type="GO" id="GO:1900745">
    <property type="term" value="P:positive regulation of p38MAPK cascade"/>
    <property type="evidence" value="ECO:0007669"/>
    <property type="project" value="UniProtKB-ARBA"/>
</dbReference>
<evidence type="ECO:0000259" key="15">
    <source>
        <dbReference type="PROSITE" id="PS50110"/>
    </source>
</evidence>
<dbReference type="GO" id="GO:0009365">
    <property type="term" value="C:protein histidine kinase complex"/>
    <property type="evidence" value="ECO:0007669"/>
    <property type="project" value="UniProtKB-ARBA"/>
</dbReference>
<dbReference type="Gene3D" id="3.30.565.10">
    <property type="entry name" value="Histidine kinase-like ATPase, C-terminal domain"/>
    <property type="match status" value="1"/>
</dbReference>
<evidence type="ECO:0000256" key="11">
    <source>
        <dbReference type="ARBA" id="ARBA00054109"/>
    </source>
</evidence>
<comment type="subcellular location">
    <subcellularLocation>
        <location evidence="2">Cytoplasm</location>
    </subcellularLocation>
</comment>
<feature type="region of interest" description="Disordered" evidence="13">
    <location>
        <begin position="1501"/>
        <end position="1555"/>
    </location>
</feature>
<dbReference type="SMART" id="SM00448">
    <property type="entry name" value="REC"/>
    <property type="match status" value="1"/>
</dbReference>
<accession>A0A0B7NWP1</accession>
<dbReference type="SUPFAM" id="SSF55785">
    <property type="entry name" value="PYP-like sensor domain (PAS domain)"/>
    <property type="match status" value="2"/>
</dbReference>
<dbReference type="InterPro" id="IPR036890">
    <property type="entry name" value="HATPase_C_sf"/>
</dbReference>
<dbReference type="InterPro" id="IPR001610">
    <property type="entry name" value="PAC"/>
</dbReference>
<dbReference type="Gene3D" id="3.40.50.2300">
    <property type="match status" value="1"/>
</dbReference>
<feature type="compositionally biased region" description="Low complexity" evidence="13">
    <location>
        <begin position="840"/>
        <end position="858"/>
    </location>
</feature>
<feature type="region of interest" description="Disordered" evidence="13">
    <location>
        <begin position="21"/>
        <end position="44"/>
    </location>
</feature>
<feature type="region of interest" description="Disordered" evidence="13">
    <location>
        <begin position="635"/>
        <end position="655"/>
    </location>
</feature>
<comment type="function">
    <text evidence="11">Involved in the control of the SAPK-dependent transcriptional response to peroxide stress. Regulates sty1 activity.</text>
</comment>
<feature type="region of interest" description="Disordered" evidence="13">
    <location>
        <begin position="125"/>
        <end position="149"/>
    </location>
</feature>
<evidence type="ECO:0000256" key="8">
    <source>
        <dbReference type="ARBA" id="ARBA00022777"/>
    </source>
</evidence>
<dbReference type="Pfam" id="PF02518">
    <property type="entry name" value="HATPase_c"/>
    <property type="match status" value="1"/>
</dbReference>
<dbReference type="PROSITE" id="PS50112">
    <property type="entry name" value="PAS"/>
    <property type="match status" value="2"/>
</dbReference>
<dbReference type="OrthoDB" id="303614at2759"/>
<dbReference type="CDD" id="cd16922">
    <property type="entry name" value="HATPase_EvgS-ArcB-TorS-like"/>
    <property type="match status" value="1"/>
</dbReference>
<dbReference type="EMBL" id="LN734086">
    <property type="protein sequence ID" value="CEP19793.1"/>
    <property type="molecule type" value="Genomic_DNA"/>
</dbReference>
<evidence type="ECO:0000313" key="19">
    <source>
        <dbReference type="Proteomes" id="UP000054107"/>
    </source>
</evidence>
<dbReference type="Pfam" id="PF00072">
    <property type="entry name" value="Response_reg"/>
    <property type="match status" value="1"/>
</dbReference>
<evidence type="ECO:0000256" key="1">
    <source>
        <dbReference type="ARBA" id="ARBA00000085"/>
    </source>
</evidence>
<dbReference type="NCBIfam" id="TIGR00229">
    <property type="entry name" value="sensory_box"/>
    <property type="match status" value="1"/>
</dbReference>
<dbReference type="InterPro" id="IPR036097">
    <property type="entry name" value="HisK_dim/P_sf"/>
</dbReference>
<dbReference type="InterPro" id="IPR011006">
    <property type="entry name" value="CheY-like_superfamily"/>
</dbReference>
<keyword evidence="19" id="KW-1185">Reference proteome</keyword>
<evidence type="ECO:0000313" key="18">
    <source>
        <dbReference type="EMBL" id="CEP19793.1"/>
    </source>
</evidence>
<dbReference type="PANTHER" id="PTHR45339">
    <property type="entry name" value="HYBRID SIGNAL TRANSDUCTION HISTIDINE KINASE J"/>
    <property type="match status" value="1"/>
</dbReference>
<dbReference type="STRING" id="35722.A0A0B7NWP1"/>
<keyword evidence="4" id="KW-0963">Cytoplasm</keyword>
<evidence type="ECO:0000256" key="2">
    <source>
        <dbReference type="ARBA" id="ARBA00004496"/>
    </source>
</evidence>
<dbReference type="InterPro" id="IPR000014">
    <property type="entry name" value="PAS"/>
</dbReference>
<dbReference type="InterPro" id="IPR035965">
    <property type="entry name" value="PAS-like_dom_sf"/>
</dbReference>
<dbReference type="GO" id="GO:0005524">
    <property type="term" value="F:ATP binding"/>
    <property type="evidence" value="ECO:0007669"/>
    <property type="project" value="UniProtKB-KW"/>
</dbReference>
<dbReference type="InterPro" id="IPR000700">
    <property type="entry name" value="PAS-assoc_C"/>
</dbReference>
<dbReference type="PROSITE" id="PS00018">
    <property type="entry name" value="EF_HAND_1"/>
    <property type="match status" value="1"/>
</dbReference>
<evidence type="ECO:0000256" key="4">
    <source>
        <dbReference type="ARBA" id="ARBA00022490"/>
    </source>
</evidence>
<evidence type="ECO:0000256" key="13">
    <source>
        <dbReference type="SAM" id="MobiDB-lite"/>
    </source>
</evidence>
<feature type="region of interest" description="Disordered" evidence="13">
    <location>
        <begin position="272"/>
        <end position="306"/>
    </location>
</feature>
<name>A0A0B7NWP1_9FUNG</name>
<feature type="region of interest" description="Disordered" evidence="13">
    <location>
        <begin position="780"/>
        <end position="861"/>
    </location>
</feature>
<dbReference type="SMART" id="SM00086">
    <property type="entry name" value="PAC"/>
    <property type="match status" value="2"/>
</dbReference>
<keyword evidence="10" id="KW-0902">Two-component regulatory system</keyword>
<feature type="compositionally biased region" description="Low complexity" evidence="13">
    <location>
        <begin position="641"/>
        <end position="655"/>
    </location>
</feature>
<feature type="domain" description="Response regulatory" evidence="15">
    <location>
        <begin position="1784"/>
        <end position="1909"/>
    </location>
</feature>
<feature type="domain" description="PAS" evidence="16">
    <location>
        <begin position="869"/>
        <end position="940"/>
    </location>
</feature>
<evidence type="ECO:0000259" key="17">
    <source>
        <dbReference type="PROSITE" id="PS50113"/>
    </source>
</evidence>
<feature type="region of interest" description="Disordered" evidence="13">
    <location>
        <begin position="1417"/>
        <end position="1449"/>
    </location>
</feature>
<evidence type="ECO:0000256" key="3">
    <source>
        <dbReference type="ARBA" id="ARBA00012438"/>
    </source>
</evidence>
<dbReference type="SUPFAM" id="SSF47384">
    <property type="entry name" value="Homodimeric domain of signal transducing histidine kinase"/>
    <property type="match status" value="1"/>
</dbReference>
<evidence type="ECO:0000259" key="14">
    <source>
        <dbReference type="PROSITE" id="PS50109"/>
    </source>
</evidence>
<dbReference type="PROSITE" id="PS50109">
    <property type="entry name" value="HIS_KIN"/>
    <property type="match status" value="1"/>
</dbReference>